<proteinExistence type="inferred from homology"/>
<dbReference type="InterPro" id="IPR002575">
    <property type="entry name" value="Aminoglycoside_PTrfase"/>
</dbReference>
<reference evidence="11 12" key="1">
    <citation type="submission" date="2014-07" db="EMBL/GenBank/DDBJ databases">
        <title>Draft genome sequence of Thalassospira xianhensis P-4 (MCCC 1A02616).</title>
        <authorList>
            <person name="Lai Q."/>
            <person name="Shao Z."/>
        </authorList>
    </citation>
    <scope>NUCLEOTIDE SEQUENCE [LARGE SCALE GENOMIC DNA]</scope>
    <source>
        <strain evidence="11 12">MCCC 1A02616</strain>
    </source>
</reference>
<dbReference type="GO" id="GO:0004413">
    <property type="term" value="F:homoserine kinase activity"/>
    <property type="evidence" value="ECO:0007669"/>
    <property type="project" value="UniProtKB-UniRule"/>
</dbReference>
<dbReference type="SUPFAM" id="SSF56112">
    <property type="entry name" value="Protein kinase-like (PK-like)"/>
    <property type="match status" value="1"/>
</dbReference>
<comment type="pathway">
    <text evidence="8">Amino-acid biosynthesis; L-threonine biosynthesis; L-threonine from L-aspartate: step 4/5.</text>
</comment>
<comment type="similarity">
    <text evidence="7 8">Belongs to the pseudomonas-type ThrB family.</text>
</comment>
<dbReference type="EC" id="2.7.1.39" evidence="8 9"/>
<evidence type="ECO:0000256" key="4">
    <source>
        <dbReference type="ARBA" id="ARBA00022741"/>
    </source>
</evidence>
<dbReference type="InterPro" id="IPR005280">
    <property type="entry name" value="Homoserine_kinase_II"/>
</dbReference>
<evidence type="ECO:0000256" key="5">
    <source>
        <dbReference type="ARBA" id="ARBA00022777"/>
    </source>
</evidence>
<dbReference type="GO" id="GO:0005524">
    <property type="term" value="F:ATP binding"/>
    <property type="evidence" value="ECO:0007669"/>
    <property type="project" value="UniProtKB-KW"/>
</dbReference>
<evidence type="ECO:0000256" key="7">
    <source>
        <dbReference type="ARBA" id="ARBA00038240"/>
    </source>
</evidence>
<evidence type="ECO:0000313" key="12">
    <source>
        <dbReference type="Proteomes" id="UP000252419"/>
    </source>
</evidence>
<comment type="catalytic activity">
    <reaction evidence="8">
        <text>L-homoserine + ATP = O-phospho-L-homoserine + ADP + H(+)</text>
        <dbReference type="Rhea" id="RHEA:13985"/>
        <dbReference type="ChEBI" id="CHEBI:15378"/>
        <dbReference type="ChEBI" id="CHEBI:30616"/>
        <dbReference type="ChEBI" id="CHEBI:57476"/>
        <dbReference type="ChEBI" id="CHEBI:57590"/>
        <dbReference type="ChEBI" id="CHEBI:456216"/>
        <dbReference type="EC" id="2.7.1.39"/>
    </reaction>
</comment>
<protein>
    <recommendedName>
        <fullName evidence="8 9">Homoserine kinase</fullName>
        <shortName evidence="8">HK</shortName>
        <shortName evidence="8">HSK</shortName>
        <ecNumber evidence="8 9">2.7.1.39</ecNumber>
    </recommendedName>
</protein>
<dbReference type="InterPro" id="IPR050249">
    <property type="entry name" value="Pseudomonas-type_ThrB"/>
</dbReference>
<evidence type="ECO:0000256" key="9">
    <source>
        <dbReference type="NCBIfam" id="TIGR00938"/>
    </source>
</evidence>
<dbReference type="Pfam" id="PF01636">
    <property type="entry name" value="APH"/>
    <property type="match status" value="1"/>
</dbReference>
<dbReference type="Gene3D" id="3.90.1200.10">
    <property type="match status" value="1"/>
</dbReference>
<dbReference type="HAMAP" id="MF_00301">
    <property type="entry name" value="Homoser_kinase_2"/>
    <property type="match status" value="1"/>
</dbReference>
<accession>A0A367U847</accession>
<dbReference type="Proteomes" id="UP000252419">
    <property type="component" value="Unassembled WGS sequence"/>
</dbReference>
<evidence type="ECO:0000256" key="3">
    <source>
        <dbReference type="ARBA" id="ARBA00022697"/>
    </source>
</evidence>
<name>A0A367U847_9PROT</name>
<keyword evidence="5 8" id="KW-0418">Kinase</keyword>
<sequence>MAVYTDVSDEDIARFVAEYDIGNVISFKGIAEGVENTNFLLQTDQASFILTLYEKRVNPDDLPFYLGLMDHLSAKGLNCPTPIHGRDGVALRRLCGRPAAITSFLNGMSPRRIMPHHCTGLGAALAQLHTAGQDFEMYLGNALSVKGWRPLFESCRADANGVQPGLEKLIEDELVFLEANWPHQLPAGVIHADLFPDNVFFFPGKDDVSGLIDFYFACNDLLAYDIAICMNAWCFEPDNSFNVTKARNLLSSYGKVRALSDDELAALPILARGASLRFLLTRLYDWINTPKDALVTPKNPREYINKLRFHQRIDSAGAYGLGEE</sequence>
<dbReference type="GO" id="GO:0009088">
    <property type="term" value="P:threonine biosynthetic process"/>
    <property type="evidence" value="ECO:0007669"/>
    <property type="project" value="UniProtKB-UniRule"/>
</dbReference>
<organism evidence="11 12">
    <name type="scientific">Thalassospira xianhensis MCCC 1A02616</name>
    <dbReference type="NCBI Taxonomy" id="1177929"/>
    <lineage>
        <taxon>Bacteria</taxon>
        <taxon>Pseudomonadati</taxon>
        <taxon>Pseudomonadota</taxon>
        <taxon>Alphaproteobacteria</taxon>
        <taxon>Rhodospirillales</taxon>
        <taxon>Thalassospiraceae</taxon>
        <taxon>Thalassospira</taxon>
    </lineage>
</organism>
<dbReference type="NCBIfam" id="NF003558">
    <property type="entry name" value="PRK05231.1"/>
    <property type="match status" value="1"/>
</dbReference>
<evidence type="ECO:0000256" key="8">
    <source>
        <dbReference type="HAMAP-Rule" id="MF_00301"/>
    </source>
</evidence>
<dbReference type="PANTHER" id="PTHR21064">
    <property type="entry name" value="AMINOGLYCOSIDE PHOSPHOTRANSFERASE DOMAIN-CONTAINING PROTEIN-RELATED"/>
    <property type="match status" value="1"/>
</dbReference>
<dbReference type="InterPro" id="IPR011009">
    <property type="entry name" value="Kinase-like_dom_sf"/>
</dbReference>
<feature type="domain" description="Aminoglycoside phosphotransferase" evidence="10">
    <location>
        <begin position="27"/>
        <end position="259"/>
    </location>
</feature>
<comment type="caution">
    <text evidence="11">The sequence shown here is derived from an EMBL/GenBank/DDBJ whole genome shotgun (WGS) entry which is preliminary data.</text>
</comment>
<dbReference type="PANTHER" id="PTHR21064:SF6">
    <property type="entry name" value="AMINOGLYCOSIDE PHOSPHOTRANSFERASE DOMAIN-CONTAINING PROTEIN"/>
    <property type="match status" value="1"/>
</dbReference>
<evidence type="ECO:0000313" key="11">
    <source>
        <dbReference type="EMBL" id="RCK04476.1"/>
    </source>
</evidence>
<keyword evidence="2 8" id="KW-0808">Transferase</keyword>
<keyword evidence="3 8" id="KW-0791">Threonine biosynthesis</keyword>
<dbReference type="RefSeq" id="WP_114123204.1">
    <property type="nucleotide sequence ID" value="NZ_JPWA01000029.1"/>
</dbReference>
<dbReference type="EMBL" id="JPWA01000029">
    <property type="protein sequence ID" value="RCK04476.1"/>
    <property type="molecule type" value="Genomic_DNA"/>
</dbReference>
<keyword evidence="1 8" id="KW-0028">Amino-acid biosynthesis</keyword>
<dbReference type="CDD" id="cd05153">
    <property type="entry name" value="HomoserineK_II"/>
    <property type="match status" value="1"/>
</dbReference>
<evidence type="ECO:0000256" key="1">
    <source>
        <dbReference type="ARBA" id="ARBA00022605"/>
    </source>
</evidence>
<dbReference type="NCBIfam" id="TIGR00938">
    <property type="entry name" value="thrB_alt"/>
    <property type="match status" value="1"/>
</dbReference>
<keyword evidence="4 8" id="KW-0547">Nucleotide-binding</keyword>
<evidence type="ECO:0000256" key="6">
    <source>
        <dbReference type="ARBA" id="ARBA00022840"/>
    </source>
</evidence>
<dbReference type="AlphaFoldDB" id="A0A367U847"/>
<keyword evidence="12" id="KW-1185">Reference proteome</keyword>
<evidence type="ECO:0000256" key="2">
    <source>
        <dbReference type="ARBA" id="ARBA00022679"/>
    </source>
</evidence>
<evidence type="ECO:0000259" key="10">
    <source>
        <dbReference type="Pfam" id="PF01636"/>
    </source>
</evidence>
<dbReference type="Gene3D" id="3.30.200.20">
    <property type="entry name" value="Phosphorylase Kinase, domain 1"/>
    <property type="match status" value="1"/>
</dbReference>
<dbReference type="UniPathway" id="UPA00050">
    <property type="reaction ID" value="UER00064"/>
</dbReference>
<keyword evidence="6 8" id="KW-0067">ATP-binding</keyword>
<gene>
    <name evidence="8" type="primary">thrB</name>
    <name evidence="11" type="ORF">TH5_19495</name>
</gene>